<comment type="caution">
    <text evidence="3">The sequence shown here is derived from an EMBL/GenBank/DDBJ whole genome shotgun (WGS) entry which is preliminary data.</text>
</comment>
<dbReference type="Pfam" id="PF21783">
    <property type="entry name" value="YNCE"/>
    <property type="match status" value="1"/>
</dbReference>
<dbReference type="InterPro" id="IPR048433">
    <property type="entry name" value="YNCE-like_beta-prop"/>
</dbReference>
<keyword evidence="4" id="KW-1185">Reference proteome</keyword>
<dbReference type="PANTHER" id="PTHR47197">
    <property type="entry name" value="PROTEIN NIRF"/>
    <property type="match status" value="1"/>
</dbReference>
<dbReference type="InterPro" id="IPR015943">
    <property type="entry name" value="WD40/YVTN_repeat-like_dom_sf"/>
</dbReference>
<evidence type="ECO:0000259" key="2">
    <source>
        <dbReference type="Pfam" id="PF21783"/>
    </source>
</evidence>
<reference evidence="4" key="1">
    <citation type="journal article" date="2019" name="Int. J. Syst. Evol. Microbiol.">
        <title>The Global Catalogue of Microorganisms (GCM) 10K type strain sequencing project: providing services to taxonomists for standard genome sequencing and annotation.</title>
        <authorList>
            <consortium name="The Broad Institute Genomics Platform"/>
            <consortium name="The Broad Institute Genome Sequencing Center for Infectious Disease"/>
            <person name="Wu L."/>
            <person name="Ma J."/>
        </authorList>
    </citation>
    <scope>NUCLEOTIDE SEQUENCE [LARGE SCALE GENOMIC DNA]</scope>
    <source>
        <strain evidence="4">JCM 4087</strain>
    </source>
</reference>
<dbReference type="EMBL" id="JBHSPH010000020">
    <property type="protein sequence ID" value="MFC5865585.1"/>
    <property type="molecule type" value="Genomic_DNA"/>
</dbReference>
<evidence type="ECO:0000313" key="4">
    <source>
        <dbReference type="Proteomes" id="UP001596091"/>
    </source>
</evidence>
<evidence type="ECO:0000256" key="1">
    <source>
        <dbReference type="ARBA" id="ARBA00022729"/>
    </source>
</evidence>
<organism evidence="3 4">
    <name type="scientific">Acidicapsa dinghuensis</name>
    <dbReference type="NCBI Taxonomy" id="2218256"/>
    <lineage>
        <taxon>Bacteria</taxon>
        <taxon>Pseudomonadati</taxon>
        <taxon>Acidobacteriota</taxon>
        <taxon>Terriglobia</taxon>
        <taxon>Terriglobales</taxon>
        <taxon>Acidobacteriaceae</taxon>
        <taxon>Acidicapsa</taxon>
    </lineage>
</organism>
<dbReference type="InterPro" id="IPR011045">
    <property type="entry name" value="N2O_reductase_N"/>
</dbReference>
<accession>A0ABW1EQL3</accession>
<feature type="domain" description="YNCE-like beta-propeller" evidence="2">
    <location>
        <begin position="27"/>
        <end position="150"/>
    </location>
</feature>
<dbReference type="Proteomes" id="UP001596091">
    <property type="component" value="Unassembled WGS sequence"/>
</dbReference>
<dbReference type="RefSeq" id="WP_263341683.1">
    <property type="nucleotide sequence ID" value="NZ_JAGSYH010000008.1"/>
</dbReference>
<name>A0ABW1EQL3_9BACT</name>
<protein>
    <submittedName>
        <fullName evidence="3">YncE family protein</fullName>
    </submittedName>
</protein>
<dbReference type="InterPro" id="IPR051200">
    <property type="entry name" value="Host-pathogen_enzymatic-act"/>
</dbReference>
<proteinExistence type="predicted"/>
<keyword evidence="1" id="KW-0732">Signal</keyword>
<dbReference type="InterPro" id="IPR011964">
    <property type="entry name" value="YVTN_b-propeller_repeat"/>
</dbReference>
<dbReference type="PANTHER" id="PTHR47197:SF3">
    <property type="entry name" value="DIHYDRO-HEME D1 DEHYDROGENASE"/>
    <property type="match status" value="1"/>
</dbReference>
<gene>
    <name evidence="3" type="ORF">ACFPT7_24985</name>
</gene>
<dbReference type="SUPFAM" id="SSF50974">
    <property type="entry name" value="Nitrous oxide reductase, N-terminal domain"/>
    <property type="match status" value="2"/>
</dbReference>
<sequence length="388" mass="40817">MVFAAALAGLFLIGCRSHDFPQYPANYREFAYVTNGGSDTVSVFDVVNIRLDRQIQVGQDPTGITANPKRNEVYVVNSGNGSSNGSVSVIDTEKNAVVATIPVHRKPYFLDVSPDGHLAYVANSGSNSVSVIDLDSRREIEVVGVGEAPGLVRVTPDDRSLIVTNRLGNSISILETTASAPPQLRKVIPGCPGATDVAILPDSSKAFVACSSGHQIMAIALAQAADSNHPSRPDQLEAMLDVGRSPVHLALKPDGGELFVSNFDSNSISEIVTSTDDVGGSYLMGSNPVRGLVTPDNALLFESDFSSQDISLYSIDDGKRIAPATGGFSIHVGDGPDALAFSSTGNLLFAVDARSGDVAVIRTSSQSLFTLLPTGRQPNAIALKSFRL</sequence>
<evidence type="ECO:0000313" key="3">
    <source>
        <dbReference type="EMBL" id="MFC5865585.1"/>
    </source>
</evidence>
<dbReference type="Gene3D" id="2.130.10.10">
    <property type="entry name" value="YVTN repeat-like/Quinoprotein amine dehydrogenase"/>
    <property type="match status" value="2"/>
</dbReference>
<dbReference type="NCBIfam" id="TIGR02276">
    <property type="entry name" value="beta_rpt_yvtn"/>
    <property type="match status" value="2"/>
</dbReference>